<feature type="transmembrane region" description="Helical" evidence="11">
    <location>
        <begin position="125"/>
        <end position="146"/>
    </location>
</feature>
<evidence type="ECO:0000256" key="4">
    <source>
        <dbReference type="ARBA" id="ARBA00022519"/>
    </source>
</evidence>
<feature type="domain" description="Cytochrome c-type biogenesis protein CcmF C-terminal" evidence="13">
    <location>
        <begin position="313"/>
        <end position="561"/>
    </location>
</feature>
<evidence type="ECO:0000313" key="15">
    <source>
        <dbReference type="EMBL" id="WFG40065.1"/>
    </source>
</evidence>
<dbReference type="GO" id="GO:0016829">
    <property type="term" value="F:lyase activity"/>
    <property type="evidence" value="ECO:0007669"/>
    <property type="project" value="UniProtKB-KW"/>
</dbReference>
<sequence>MADLGVMALLLGLALSAYSAVGAVVGEKIGMAELVVSARRALYMTTLAATVASIALINAFVQNDFSIEYVANHSNTLMDRAFVWVAFYAGNEGSLLYILLTLSVTSAIAVWFAPKRLARSMPWTIGILAIIQVFYFAVLAFVASPFELLDTVPVDGRGINPLLTHPGMFSHPPLLMGGLIAITIPFAFVSGALIAGNYGDDWIDVARVSAIIGWGVLGTGMLLGAWWAYTILGWGGYWAWDPIENVALMPWLVMTAFIHSIMVQKRRGMFRMWNVALLNIGFVLAQLGMFINRGGPVVSVHSFAASALGVIFLSFMLASLVFAFALFLWRMPQLKSDRAMESFMSREASFLINNFLFLAVMAVTLWGVLYPLFSDLARDVSVSVSAPYFDRANGPVLLGIVVMMGIGPLLPWRKASARSMKQWFIWPTAVGVLAIIVLVALGVQRPVAIFSFGVVAFVATAIGEEWWRGTAARHRAGDNWALAWWRLVNGNRPRHGGYIVHISILMLGLGIIGTNFYQQRTDGALALGESLIIDNYRIEYVDNGDESRPDRIAQWAEMSVFQIDPDDYGQEFSFAAAQGSSGLTLNESRLRPNDKLLGTVEPWHGFYLDFNMASVRSGIRSTIAEDLYVIPRDFLADGRISLAVSINPLAWWLWASGPFFIIGTMVALWPQAAVERRPKRPASKSSGSDDAEGEN</sequence>
<dbReference type="InterPro" id="IPR003567">
    <property type="entry name" value="Cyt_c_biogenesis"/>
</dbReference>
<feature type="transmembrane region" description="Helical" evidence="11">
    <location>
        <begin position="651"/>
        <end position="670"/>
    </location>
</feature>
<dbReference type="RefSeq" id="WP_342826044.1">
    <property type="nucleotide sequence ID" value="NZ_CP046146.1"/>
</dbReference>
<feature type="transmembrane region" description="Helical" evidence="11">
    <location>
        <begin position="392"/>
        <end position="411"/>
    </location>
</feature>
<dbReference type="GO" id="GO:0015232">
    <property type="term" value="F:heme transmembrane transporter activity"/>
    <property type="evidence" value="ECO:0007669"/>
    <property type="project" value="InterPro"/>
</dbReference>
<evidence type="ECO:0000256" key="3">
    <source>
        <dbReference type="ARBA" id="ARBA00022475"/>
    </source>
</evidence>
<feature type="transmembrane region" description="Helical" evidence="11">
    <location>
        <begin position="208"/>
        <end position="227"/>
    </location>
</feature>
<dbReference type="AlphaFoldDB" id="A0AAJ5ZIK2"/>
<organism evidence="15 16">
    <name type="scientific">Candidatus Lucifugimonas marina</name>
    <dbReference type="NCBI Taxonomy" id="3038979"/>
    <lineage>
        <taxon>Bacteria</taxon>
        <taxon>Bacillati</taxon>
        <taxon>Chloroflexota</taxon>
        <taxon>Dehalococcoidia</taxon>
        <taxon>SAR202 cluster</taxon>
        <taxon>Candidatus Lucifugimonadales</taxon>
        <taxon>Candidatus Lucifugimonadaceae</taxon>
        <taxon>Candidatus Lucifugimonas</taxon>
    </lineage>
</organism>
<reference evidence="15" key="2">
    <citation type="journal article" date="2023" name="Nat. Commun.">
        <title>Cultivation of marine bacteria of the SAR202 clade.</title>
        <authorList>
            <person name="Lim Y."/>
            <person name="Seo J.H."/>
            <person name="Giovannoni S.J."/>
            <person name="Kang I."/>
            <person name="Cho J.C."/>
        </authorList>
    </citation>
    <scope>NUCLEOTIDE SEQUENCE</scope>
    <source>
        <strain evidence="15">JH1073</strain>
    </source>
</reference>
<feature type="transmembrane region" description="Helical" evidence="11">
    <location>
        <begin position="423"/>
        <end position="441"/>
    </location>
</feature>
<dbReference type="InterPro" id="IPR032523">
    <property type="entry name" value="CcmF_C"/>
</dbReference>
<dbReference type="EMBL" id="CP046147">
    <property type="protein sequence ID" value="WFG40065.1"/>
    <property type="molecule type" value="Genomic_DNA"/>
</dbReference>
<evidence type="ECO:0000256" key="5">
    <source>
        <dbReference type="ARBA" id="ARBA00022692"/>
    </source>
</evidence>
<dbReference type="EMBL" id="WMBE01000003">
    <property type="protein sequence ID" value="MDG0867563.1"/>
    <property type="molecule type" value="Genomic_DNA"/>
</dbReference>
<feature type="domain" description="Cytochrome c assembly protein" evidence="12">
    <location>
        <begin position="93"/>
        <end position="291"/>
    </location>
</feature>
<dbReference type="GO" id="GO:0017004">
    <property type="term" value="P:cytochrome complex assembly"/>
    <property type="evidence" value="ECO:0007669"/>
    <property type="project" value="UniProtKB-KW"/>
</dbReference>
<evidence type="ECO:0000256" key="7">
    <source>
        <dbReference type="ARBA" id="ARBA00022989"/>
    </source>
</evidence>
<feature type="transmembrane region" description="Helical" evidence="11">
    <location>
        <begin position="95"/>
        <end position="113"/>
    </location>
</feature>
<feature type="transmembrane region" description="Helical" evidence="11">
    <location>
        <begin position="303"/>
        <end position="329"/>
    </location>
</feature>
<evidence type="ECO:0000259" key="12">
    <source>
        <dbReference type="Pfam" id="PF01578"/>
    </source>
</evidence>
<evidence type="ECO:0000256" key="10">
    <source>
        <dbReference type="SAM" id="MobiDB-lite"/>
    </source>
</evidence>
<comment type="function">
    <text evidence="9">Required for the biogenesis of c-type cytochromes. Possible subunit of a heme lyase.</text>
</comment>
<dbReference type="PRINTS" id="PR01410">
    <property type="entry name" value="CCBIOGENESIS"/>
</dbReference>
<feature type="transmembrane region" description="Helical" evidence="11">
    <location>
        <begin position="41"/>
        <end position="61"/>
    </location>
</feature>
<feature type="transmembrane region" description="Helical" evidence="11">
    <location>
        <begin position="350"/>
        <end position="372"/>
    </location>
</feature>
<evidence type="ECO:0000256" key="2">
    <source>
        <dbReference type="ARBA" id="ARBA00009186"/>
    </source>
</evidence>
<dbReference type="GO" id="GO:0005886">
    <property type="term" value="C:plasma membrane"/>
    <property type="evidence" value="ECO:0007669"/>
    <property type="project" value="UniProtKB-SubCell"/>
</dbReference>
<evidence type="ECO:0000259" key="13">
    <source>
        <dbReference type="Pfam" id="PF16327"/>
    </source>
</evidence>
<feature type="transmembrane region" description="Helical" evidence="11">
    <location>
        <begin position="496"/>
        <end position="517"/>
    </location>
</feature>
<comment type="similarity">
    <text evidence="2">Belongs to the CcmF/CycK/Ccl1/NrfE/CcsA family.</text>
</comment>
<dbReference type="PANTHER" id="PTHR43653">
    <property type="entry name" value="CYTOCHROME C ASSEMBLY PROTEIN-RELATED"/>
    <property type="match status" value="1"/>
</dbReference>
<keyword evidence="16" id="KW-1185">Reference proteome</keyword>
<dbReference type="PRINTS" id="PR01411">
    <property type="entry name" value="CCMFBIOGNSIS"/>
</dbReference>
<keyword evidence="5 11" id="KW-0812">Transmembrane</keyword>
<dbReference type="InterPro" id="IPR003568">
    <property type="entry name" value="Cyt_c_biogenesis_CcmF"/>
</dbReference>
<dbReference type="GO" id="GO:0020037">
    <property type="term" value="F:heme binding"/>
    <property type="evidence" value="ECO:0007669"/>
    <property type="project" value="InterPro"/>
</dbReference>
<dbReference type="Proteomes" id="UP001219901">
    <property type="component" value="Chromosome"/>
</dbReference>
<keyword evidence="6" id="KW-0201">Cytochrome c-type biogenesis</keyword>
<feature type="transmembrane region" description="Helical" evidence="11">
    <location>
        <begin position="247"/>
        <end position="263"/>
    </location>
</feature>
<evidence type="ECO:0000256" key="6">
    <source>
        <dbReference type="ARBA" id="ARBA00022748"/>
    </source>
</evidence>
<evidence type="ECO:0000313" key="17">
    <source>
        <dbReference type="Proteomes" id="UP001321249"/>
    </source>
</evidence>
<keyword evidence="4" id="KW-0997">Cell inner membrane</keyword>
<comment type="subcellular location">
    <subcellularLocation>
        <location evidence="1">Cell inner membrane</location>
        <topology evidence="1">Multi-pass membrane protein</topology>
    </subcellularLocation>
</comment>
<keyword evidence="3" id="KW-1003">Cell membrane</keyword>
<reference evidence="16" key="3">
    <citation type="submission" date="2023-06" db="EMBL/GenBank/DDBJ databases">
        <title>Pangenomics reveal diversification of enzyme families and niche specialization in globally abundant SAR202 bacteria.</title>
        <authorList>
            <person name="Saw J.H.W."/>
        </authorList>
    </citation>
    <scope>NUCLEOTIDE SEQUENCE [LARGE SCALE GENOMIC DNA]</scope>
    <source>
        <strain evidence="16">JH1073</strain>
    </source>
</reference>
<dbReference type="Proteomes" id="UP001321249">
    <property type="component" value="Unassembled WGS sequence"/>
</dbReference>
<dbReference type="Pfam" id="PF16327">
    <property type="entry name" value="CcmF_C"/>
    <property type="match status" value="1"/>
</dbReference>
<name>A0AAJ5ZIK2_9CHLR</name>
<keyword evidence="15" id="KW-0456">Lyase</keyword>
<feature type="transmembrane region" description="Helical" evidence="11">
    <location>
        <begin position="275"/>
        <end position="291"/>
    </location>
</feature>
<dbReference type="InterPro" id="IPR002541">
    <property type="entry name" value="Cyt_c_assembly"/>
</dbReference>
<gene>
    <name evidence="14" type="ORF">GKO46_10850</name>
    <name evidence="15" type="ORF">GKO48_10690</name>
</gene>
<keyword evidence="8 11" id="KW-0472">Membrane</keyword>
<proteinExistence type="inferred from homology"/>
<feature type="region of interest" description="Disordered" evidence="10">
    <location>
        <begin position="675"/>
        <end position="695"/>
    </location>
</feature>
<evidence type="ECO:0000256" key="8">
    <source>
        <dbReference type="ARBA" id="ARBA00023136"/>
    </source>
</evidence>
<reference evidence="16 17" key="1">
    <citation type="submission" date="2019-11" db="EMBL/GenBank/DDBJ databases">
        <authorList>
            <person name="Cho J.-C."/>
        </authorList>
    </citation>
    <scope>NUCLEOTIDE SEQUENCE [LARGE SCALE GENOMIC DNA]</scope>
    <source>
        <strain evidence="15 16">JH1073</strain>
        <strain evidence="14 17">JH702</strain>
    </source>
</reference>
<keyword evidence="7 11" id="KW-1133">Transmembrane helix</keyword>
<evidence type="ECO:0000256" key="11">
    <source>
        <dbReference type="SAM" id="Phobius"/>
    </source>
</evidence>
<feature type="transmembrane region" description="Helical" evidence="11">
    <location>
        <begin position="447"/>
        <end position="467"/>
    </location>
</feature>
<feature type="transmembrane region" description="Helical" evidence="11">
    <location>
        <begin position="174"/>
        <end position="196"/>
    </location>
</feature>
<dbReference type="Pfam" id="PF01578">
    <property type="entry name" value="Cytochrom_C_asm"/>
    <property type="match status" value="1"/>
</dbReference>
<evidence type="ECO:0000313" key="16">
    <source>
        <dbReference type="Proteomes" id="UP001219901"/>
    </source>
</evidence>
<evidence type="ECO:0000256" key="1">
    <source>
        <dbReference type="ARBA" id="ARBA00004429"/>
    </source>
</evidence>
<evidence type="ECO:0000313" key="14">
    <source>
        <dbReference type="EMBL" id="MDG0867563.1"/>
    </source>
</evidence>
<dbReference type="PANTHER" id="PTHR43653:SF1">
    <property type="entry name" value="CYTOCHROME C-TYPE BIOGENESIS PROTEIN CCMF"/>
    <property type="match status" value="1"/>
</dbReference>
<accession>A0AAJ5ZIK2</accession>
<protein>
    <submittedName>
        <fullName evidence="15">Heme lyase CcmF/NrfE family subunit</fullName>
    </submittedName>
</protein>
<evidence type="ECO:0000256" key="9">
    <source>
        <dbReference type="ARBA" id="ARBA00037230"/>
    </source>
</evidence>